<dbReference type="EMBL" id="CAUYUJ010011113">
    <property type="protein sequence ID" value="CAK0831060.1"/>
    <property type="molecule type" value="Genomic_DNA"/>
</dbReference>
<evidence type="ECO:0000313" key="2">
    <source>
        <dbReference type="EMBL" id="CAK0831060.1"/>
    </source>
</evidence>
<sequence length="80" mass="8825">MPPQPSAVASKSTSELRAEMQPHRLVPPSQAGERASRSVFFGAAARCACHPWEARGFGQRCSPSRTRSPWPPSRWPLSRP</sequence>
<feature type="compositionally biased region" description="Pro residues" evidence="1">
    <location>
        <begin position="69"/>
        <end position="80"/>
    </location>
</feature>
<reference evidence="2" key="1">
    <citation type="submission" date="2023-10" db="EMBL/GenBank/DDBJ databases">
        <authorList>
            <person name="Chen Y."/>
            <person name="Shah S."/>
            <person name="Dougan E. K."/>
            <person name="Thang M."/>
            <person name="Chan C."/>
        </authorList>
    </citation>
    <scope>NUCLEOTIDE SEQUENCE [LARGE SCALE GENOMIC DNA]</scope>
</reference>
<keyword evidence="3" id="KW-1185">Reference proteome</keyword>
<protein>
    <submittedName>
        <fullName evidence="2">Uncharacterized protein</fullName>
    </submittedName>
</protein>
<feature type="region of interest" description="Disordered" evidence="1">
    <location>
        <begin position="1"/>
        <end position="34"/>
    </location>
</feature>
<feature type="region of interest" description="Disordered" evidence="1">
    <location>
        <begin position="57"/>
        <end position="80"/>
    </location>
</feature>
<accession>A0ABN9SHA7</accession>
<gene>
    <name evidence="2" type="ORF">PCOR1329_LOCUS29501</name>
</gene>
<comment type="caution">
    <text evidence="2">The sequence shown here is derived from an EMBL/GenBank/DDBJ whole genome shotgun (WGS) entry which is preliminary data.</text>
</comment>
<evidence type="ECO:0000256" key="1">
    <source>
        <dbReference type="SAM" id="MobiDB-lite"/>
    </source>
</evidence>
<evidence type="ECO:0000313" key="3">
    <source>
        <dbReference type="Proteomes" id="UP001189429"/>
    </source>
</evidence>
<dbReference type="Proteomes" id="UP001189429">
    <property type="component" value="Unassembled WGS sequence"/>
</dbReference>
<proteinExistence type="predicted"/>
<organism evidence="2 3">
    <name type="scientific">Prorocentrum cordatum</name>
    <dbReference type="NCBI Taxonomy" id="2364126"/>
    <lineage>
        <taxon>Eukaryota</taxon>
        <taxon>Sar</taxon>
        <taxon>Alveolata</taxon>
        <taxon>Dinophyceae</taxon>
        <taxon>Prorocentrales</taxon>
        <taxon>Prorocentraceae</taxon>
        <taxon>Prorocentrum</taxon>
    </lineage>
</organism>
<name>A0ABN9SHA7_9DINO</name>